<dbReference type="Gramene" id="CDY47706">
    <property type="protein sequence ID" value="CDY47706"/>
    <property type="gene ID" value="GSBRNA2T00087971001"/>
</dbReference>
<evidence type="ECO:0000313" key="9">
    <source>
        <dbReference type="Proteomes" id="UP000028999"/>
    </source>
</evidence>
<evidence type="ECO:0000256" key="2">
    <source>
        <dbReference type="ARBA" id="ARBA00023015"/>
    </source>
</evidence>
<dbReference type="SUPFAM" id="SSF101936">
    <property type="entry name" value="DNA-binding pseudobarrel domain"/>
    <property type="match status" value="1"/>
</dbReference>
<reference evidence="8 9" key="1">
    <citation type="journal article" date="2014" name="Science">
        <title>Plant genetics. Early allopolyploid evolution in the post-Neolithic Brassica napus oilseed genome.</title>
        <authorList>
            <person name="Chalhoub B."/>
            <person name="Denoeud F."/>
            <person name="Liu S."/>
            <person name="Parkin I.A."/>
            <person name="Tang H."/>
            <person name="Wang X."/>
            <person name="Chiquet J."/>
            <person name="Belcram H."/>
            <person name="Tong C."/>
            <person name="Samans B."/>
            <person name="Correa M."/>
            <person name="Da Silva C."/>
            <person name="Just J."/>
            <person name="Falentin C."/>
            <person name="Koh C.S."/>
            <person name="Le Clainche I."/>
            <person name="Bernard M."/>
            <person name="Bento P."/>
            <person name="Noel B."/>
            <person name="Labadie K."/>
            <person name="Alberti A."/>
            <person name="Charles M."/>
            <person name="Arnaud D."/>
            <person name="Guo H."/>
            <person name="Daviaud C."/>
            <person name="Alamery S."/>
            <person name="Jabbari K."/>
            <person name="Zhao M."/>
            <person name="Edger P.P."/>
            <person name="Chelaifa H."/>
            <person name="Tack D."/>
            <person name="Lassalle G."/>
            <person name="Mestiri I."/>
            <person name="Schnel N."/>
            <person name="Le Paslier M.C."/>
            <person name="Fan G."/>
            <person name="Renault V."/>
            <person name="Bayer P.E."/>
            <person name="Golicz A.A."/>
            <person name="Manoli S."/>
            <person name="Lee T.H."/>
            <person name="Thi V.H."/>
            <person name="Chalabi S."/>
            <person name="Hu Q."/>
            <person name="Fan C."/>
            <person name="Tollenaere R."/>
            <person name="Lu Y."/>
            <person name="Battail C."/>
            <person name="Shen J."/>
            <person name="Sidebottom C.H."/>
            <person name="Wang X."/>
            <person name="Canaguier A."/>
            <person name="Chauveau A."/>
            <person name="Berard A."/>
            <person name="Deniot G."/>
            <person name="Guan M."/>
            <person name="Liu Z."/>
            <person name="Sun F."/>
            <person name="Lim Y.P."/>
            <person name="Lyons E."/>
            <person name="Town C.D."/>
            <person name="Bancroft I."/>
            <person name="Wang X."/>
            <person name="Meng J."/>
            <person name="Ma J."/>
            <person name="Pires J.C."/>
            <person name="King G.J."/>
            <person name="Brunel D."/>
            <person name="Delourme R."/>
            <person name="Renard M."/>
            <person name="Aury J.M."/>
            <person name="Adams K.L."/>
            <person name="Batley J."/>
            <person name="Snowdon R.J."/>
            <person name="Tost J."/>
            <person name="Edwards D."/>
            <person name="Zhou Y."/>
            <person name="Hua W."/>
            <person name="Sharpe A.G."/>
            <person name="Paterson A.H."/>
            <person name="Guan C."/>
            <person name="Wincker P."/>
        </authorList>
    </citation>
    <scope>NUCLEOTIDE SEQUENCE [LARGE SCALE GENOMIC DNA]</scope>
    <source>
        <strain evidence="9">cv. Darmor-bzh</strain>
    </source>
</reference>
<dbReference type="AlphaFoldDB" id="A0A078ICW7"/>
<dbReference type="InterPro" id="IPR003340">
    <property type="entry name" value="B3_DNA-bd"/>
</dbReference>
<dbReference type="Gene3D" id="2.40.330.10">
    <property type="entry name" value="DNA-binding pseudobarrel domain"/>
    <property type="match status" value="1"/>
</dbReference>
<dbReference type="EMBL" id="LK032731">
    <property type="protein sequence ID" value="CDY47706.1"/>
    <property type="molecule type" value="Genomic_DNA"/>
</dbReference>
<evidence type="ECO:0000259" key="7">
    <source>
        <dbReference type="PROSITE" id="PS50863"/>
    </source>
</evidence>
<evidence type="ECO:0000256" key="5">
    <source>
        <dbReference type="ARBA" id="ARBA00023242"/>
    </source>
</evidence>
<sequence>MSLYKDIMWNLPGFSKTAKDKKEEERMRRIFHLFPKRKRSLRSPPNKKHSPPPPPLSKLPIKKRTVYQYTTTTKTPQWIRRLKKDLNIADDPFLLAEKPLDLDDVDPEQNRLSIPFQTLKRNDFLTCDEGMILGDERINNEGRIGVAACLVDQRNKQWKMVLKKWVRVSDSGKVLQSFLLSGAWSDVVEANELRDGDNISLWSFRLNGFLFFALDFAGDSVDFLE</sequence>
<dbReference type="InterPro" id="IPR005508">
    <property type="entry name" value="At2g31720-like"/>
</dbReference>
<keyword evidence="2" id="KW-0805">Transcription regulation</keyword>
<accession>A0A078ICW7</accession>
<evidence type="ECO:0000256" key="6">
    <source>
        <dbReference type="SAM" id="MobiDB-lite"/>
    </source>
</evidence>
<proteinExistence type="predicted"/>
<dbReference type="GO" id="GO:0005634">
    <property type="term" value="C:nucleus"/>
    <property type="evidence" value="ECO:0007669"/>
    <property type="project" value="UniProtKB-SubCell"/>
</dbReference>
<organism evidence="8 9">
    <name type="scientific">Brassica napus</name>
    <name type="common">Rape</name>
    <dbReference type="NCBI Taxonomy" id="3708"/>
    <lineage>
        <taxon>Eukaryota</taxon>
        <taxon>Viridiplantae</taxon>
        <taxon>Streptophyta</taxon>
        <taxon>Embryophyta</taxon>
        <taxon>Tracheophyta</taxon>
        <taxon>Spermatophyta</taxon>
        <taxon>Magnoliopsida</taxon>
        <taxon>eudicotyledons</taxon>
        <taxon>Gunneridae</taxon>
        <taxon>Pentapetalae</taxon>
        <taxon>rosids</taxon>
        <taxon>malvids</taxon>
        <taxon>Brassicales</taxon>
        <taxon>Brassicaceae</taxon>
        <taxon>Brassiceae</taxon>
        <taxon>Brassica</taxon>
    </lineage>
</organism>
<keyword evidence="9" id="KW-1185">Reference proteome</keyword>
<dbReference type="GO" id="GO:0003677">
    <property type="term" value="F:DNA binding"/>
    <property type="evidence" value="ECO:0007669"/>
    <property type="project" value="UniProtKB-KW"/>
</dbReference>
<protein>
    <submittedName>
        <fullName evidence="8">BnaA10g03950D protein</fullName>
    </submittedName>
</protein>
<feature type="compositionally biased region" description="Basic residues" evidence="6">
    <location>
        <begin position="34"/>
        <end position="50"/>
    </location>
</feature>
<dbReference type="PANTHER" id="PTHR31541:SF45">
    <property type="entry name" value="GENOME ASSEMBLY, CHROMOSOME: A10"/>
    <property type="match status" value="1"/>
</dbReference>
<evidence type="ECO:0000313" key="8">
    <source>
        <dbReference type="EMBL" id="CDY47706.1"/>
    </source>
</evidence>
<gene>
    <name evidence="8" type="primary">BnaA10g03950D</name>
    <name evidence="8" type="ORF">GSBRNA2T00087971001</name>
</gene>
<evidence type="ECO:0000256" key="3">
    <source>
        <dbReference type="ARBA" id="ARBA00023125"/>
    </source>
</evidence>
<keyword evidence="3" id="KW-0238">DNA-binding</keyword>
<dbReference type="Proteomes" id="UP000028999">
    <property type="component" value="Unassembled WGS sequence"/>
</dbReference>
<keyword evidence="4" id="KW-0804">Transcription</keyword>
<keyword evidence="5" id="KW-0539">Nucleus</keyword>
<dbReference type="PaxDb" id="3708-A0A078ICW7"/>
<dbReference type="OMA" id="MSSRDNQ"/>
<evidence type="ECO:0000256" key="1">
    <source>
        <dbReference type="ARBA" id="ARBA00004123"/>
    </source>
</evidence>
<dbReference type="Pfam" id="PF03754">
    <property type="entry name" value="At2g31720-like"/>
    <property type="match status" value="1"/>
</dbReference>
<feature type="domain" description="TF-B3" evidence="7">
    <location>
        <begin position="150"/>
        <end position="218"/>
    </location>
</feature>
<dbReference type="PROSITE" id="PS50863">
    <property type="entry name" value="B3"/>
    <property type="match status" value="1"/>
</dbReference>
<evidence type="ECO:0000256" key="4">
    <source>
        <dbReference type="ARBA" id="ARBA00023163"/>
    </source>
</evidence>
<feature type="region of interest" description="Disordered" evidence="6">
    <location>
        <begin position="34"/>
        <end position="62"/>
    </location>
</feature>
<name>A0A078ICW7_BRANA</name>
<comment type="subcellular location">
    <subcellularLocation>
        <location evidence="1">Nucleus</location>
    </subcellularLocation>
</comment>
<dbReference type="CDD" id="cd10017">
    <property type="entry name" value="B3_DNA"/>
    <property type="match status" value="1"/>
</dbReference>
<dbReference type="InterPro" id="IPR015300">
    <property type="entry name" value="DNA-bd_pseudobarrel_sf"/>
</dbReference>
<dbReference type="PANTHER" id="PTHR31541">
    <property type="entry name" value="B3 DOMAIN PLANT PROTEIN-RELATED"/>
    <property type="match status" value="1"/>
</dbReference>